<dbReference type="InterPro" id="IPR000477">
    <property type="entry name" value="RT_dom"/>
</dbReference>
<evidence type="ECO:0000259" key="1">
    <source>
        <dbReference type="Pfam" id="PF00078"/>
    </source>
</evidence>
<dbReference type="EMBL" id="CP046176">
    <property type="protein sequence ID" value="QJR77802.1"/>
    <property type="molecule type" value="Genomic_DNA"/>
</dbReference>
<gene>
    <name evidence="2" type="ORF">GKD17_16205</name>
</gene>
<dbReference type="RefSeq" id="WP_007831916.1">
    <property type="nucleotide sequence ID" value="NZ_CP046176.1"/>
</dbReference>
<proteinExistence type="predicted"/>
<feature type="domain" description="Reverse transcriptase" evidence="1">
    <location>
        <begin position="205"/>
        <end position="358"/>
    </location>
</feature>
<accession>A0A6M4M3U0</accession>
<sequence>MVIKRKKIRLRYKKERVVFSDVLPYELPLIFSNRYFYRFLVRNGIWIEISREGQDTLHWNKTEDKGILGLLAIIFCRKISEFEGKDSLLLNVHDLKRIPFVYSIQHKPLKHRFLSLIHPANQIKVVDLYNRYKDAIIYLCSKSNFSIRYPSKVACYFYYKDRLHHVLMGKKTDKMEMYFNEYENLKTFFSYKRYTNIYKFYEDYRYQRAEKKFSRLLKMDVQNCFDSIYTHSIAWAINGGVDIYKDTFEGKCDGSVGVLWDKMMQEMNYNETNGIVIGPECSRIFAEVIMQYVDQMVEQQLLIKGYRNKVDYECYRYVDDYFFFYNSEAVKVDAEQLFQMYLKEFKLSLSQEKNKTFERPFVTEITKAKIAIDDLLNNTVKLYTNEPESELSLEEEMEQTEQDMSQEAEEPLLKVDRPKVTDCLATDVYFCLNATDFNKRFKVLVSANSVEPKDVLNYTIARLAIRLERALKKFDRYYKTLCLAIVEPELVDLYSQVEKKRKQLEKDLSKYLFNILDSVFFLYANSKRINTTLKVMQILNIIWIYLDNDYSLEVGKKKSMVRRFTEYAREIVFKKIRDEISVVLQTAPMDEHVQLETLYFLLILRSMNGKYHLSRPEMEKYLKIGYNEDGTVKTLPKLNMLAVTILIYYFGNAKQFVDLKDIIVNHTLKRINEIPANRRRISAEYIIFALDMAACPYIKPSMRVKYLQSVGASRTEGAQVLKYMKQQKYMFTKWTGVDITKELNAKISQEVYS</sequence>
<evidence type="ECO:0000313" key="2">
    <source>
        <dbReference type="EMBL" id="QJR77802.1"/>
    </source>
</evidence>
<protein>
    <submittedName>
        <fullName evidence="2">RNA-dependent DNA polymerase</fullName>
    </submittedName>
</protein>
<dbReference type="GeneID" id="93448216"/>
<name>A0A6M4M3U0_9BACT</name>
<reference evidence="2 3" key="1">
    <citation type="submission" date="2019-11" db="EMBL/GenBank/DDBJ databases">
        <title>Complete genome sequence of Bacteroides dorei DSM 17855.</title>
        <authorList>
            <person name="Russell J.T."/>
        </authorList>
    </citation>
    <scope>NUCLEOTIDE SEQUENCE [LARGE SCALE GENOMIC DNA]</scope>
    <source>
        <strain evidence="2 3">DSM 17855</strain>
    </source>
</reference>
<dbReference type="Proteomes" id="UP000500949">
    <property type="component" value="Chromosome"/>
</dbReference>
<dbReference type="Pfam" id="PF00078">
    <property type="entry name" value="RVT_1"/>
    <property type="match status" value="1"/>
</dbReference>
<organism evidence="2 3">
    <name type="scientific">Phocaeicola dorei</name>
    <dbReference type="NCBI Taxonomy" id="357276"/>
    <lineage>
        <taxon>Bacteria</taxon>
        <taxon>Pseudomonadati</taxon>
        <taxon>Bacteroidota</taxon>
        <taxon>Bacteroidia</taxon>
        <taxon>Bacteroidales</taxon>
        <taxon>Bacteroidaceae</taxon>
        <taxon>Phocaeicola</taxon>
    </lineage>
</organism>
<dbReference type="NCBIfam" id="NF041748">
    <property type="entry name" value="Drt3b"/>
    <property type="match status" value="1"/>
</dbReference>
<dbReference type="AlphaFoldDB" id="A0A6M4M3U0"/>
<evidence type="ECO:0000313" key="3">
    <source>
        <dbReference type="Proteomes" id="UP000500949"/>
    </source>
</evidence>
<dbReference type="CDD" id="cd01646">
    <property type="entry name" value="RT_Bac_retron_I"/>
    <property type="match status" value="1"/>
</dbReference>